<keyword evidence="5 7" id="KW-1133">Transmembrane helix</keyword>
<feature type="transmembrane region" description="Helical" evidence="7">
    <location>
        <begin position="83"/>
        <end position="112"/>
    </location>
</feature>
<evidence type="ECO:0000256" key="1">
    <source>
        <dbReference type="ARBA" id="ARBA00004651"/>
    </source>
</evidence>
<dbReference type="CDD" id="cd06173">
    <property type="entry name" value="MFS_MefA_like"/>
    <property type="match status" value="1"/>
</dbReference>
<dbReference type="InterPro" id="IPR011701">
    <property type="entry name" value="MFS"/>
</dbReference>
<organism evidence="8 9">
    <name type="scientific">Peribacillus psychrosaccharolyticus</name>
    <name type="common">Bacillus psychrosaccharolyticus</name>
    <dbReference type="NCBI Taxonomy" id="1407"/>
    <lineage>
        <taxon>Bacteria</taxon>
        <taxon>Bacillati</taxon>
        <taxon>Bacillota</taxon>
        <taxon>Bacilli</taxon>
        <taxon>Bacillales</taxon>
        <taxon>Bacillaceae</taxon>
        <taxon>Peribacillus</taxon>
    </lineage>
</organism>
<feature type="transmembrane region" description="Helical" evidence="7">
    <location>
        <begin position="362"/>
        <end position="381"/>
    </location>
</feature>
<dbReference type="Gene3D" id="1.20.1250.20">
    <property type="entry name" value="MFS general substrate transporter like domains"/>
    <property type="match status" value="1"/>
</dbReference>
<evidence type="ECO:0000313" key="8">
    <source>
        <dbReference type="EMBL" id="QQT02178.1"/>
    </source>
</evidence>
<keyword evidence="9" id="KW-1185">Reference proteome</keyword>
<comment type="subcellular location">
    <subcellularLocation>
        <location evidence="1">Cell membrane</location>
        <topology evidence="1">Multi-pass membrane protein</topology>
    </subcellularLocation>
</comment>
<keyword evidence="6 7" id="KW-0472">Membrane</keyword>
<dbReference type="PANTHER" id="PTHR43266">
    <property type="entry name" value="MACROLIDE-EFFLUX PROTEIN"/>
    <property type="match status" value="1"/>
</dbReference>
<dbReference type="PANTHER" id="PTHR43266:SF8">
    <property type="entry name" value="MACROLIDE-EFFLUX PROTEIN"/>
    <property type="match status" value="1"/>
</dbReference>
<dbReference type="InterPro" id="IPR036259">
    <property type="entry name" value="MFS_trans_sf"/>
</dbReference>
<dbReference type="Pfam" id="PF07690">
    <property type="entry name" value="MFS_1"/>
    <property type="match status" value="1"/>
</dbReference>
<keyword evidence="3" id="KW-1003">Cell membrane</keyword>
<evidence type="ECO:0000256" key="2">
    <source>
        <dbReference type="ARBA" id="ARBA00022448"/>
    </source>
</evidence>
<feature type="transmembrane region" description="Helical" evidence="7">
    <location>
        <begin position="387"/>
        <end position="410"/>
    </location>
</feature>
<proteinExistence type="predicted"/>
<evidence type="ECO:0000256" key="5">
    <source>
        <dbReference type="ARBA" id="ARBA00022989"/>
    </source>
</evidence>
<keyword evidence="4 7" id="KW-0812">Transmembrane</keyword>
<accession>A0A974NQS6</accession>
<dbReference type="EMBL" id="CP068053">
    <property type="protein sequence ID" value="QQT02178.1"/>
    <property type="molecule type" value="Genomic_DNA"/>
</dbReference>
<gene>
    <name evidence="8" type="ORF">I6J18_10230</name>
</gene>
<name>A0A974NQS6_PERPY</name>
<feature type="transmembrane region" description="Helical" evidence="7">
    <location>
        <begin position="163"/>
        <end position="186"/>
    </location>
</feature>
<protein>
    <submittedName>
        <fullName evidence="8">MFS transporter</fullName>
    </submittedName>
</protein>
<evidence type="ECO:0000256" key="3">
    <source>
        <dbReference type="ARBA" id="ARBA00022475"/>
    </source>
</evidence>
<evidence type="ECO:0000256" key="4">
    <source>
        <dbReference type="ARBA" id="ARBA00022692"/>
    </source>
</evidence>
<dbReference type="SUPFAM" id="SSF103473">
    <property type="entry name" value="MFS general substrate transporter"/>
    <property type="match status" value="1"/>
</dbReference>
<dbReference type="KEGG" id="ppsr:I6J18_10230"/>
<feature type="transmembrane region" description="Helical" evidence="7">
    <location>
        <begin position="319"/>
        <end position="342"/>
    </location>
</feature>
<evidence type="ECO:0000313" key="9">
    <source>
        <dbReference type="Proteomes" id="UP000595254"/>
    </source>
</evidence>
<feature type="transmembrane region" description="Helical" evidence="7">
    <location>
        <begin position="266"/>
        <end position="289"/>
    </location>
</feature>
<feature type="transmembrane region" description="Helical" evidence="7">
    <location>
        <begin position="16"/>
        <end position="39"/>
    </location>
</feature>
<feature type="transmembrane region" description="Helical" evidence="7">
    <location>
        <begin position="228"/>
        <end position="254"/>
    </location>
</feature>
<dbReference type="GO" id="GO:0022857">
    <property type="term" value="F:transmembrane transporter activity"/>
    <property type="evidence" value="ECO:0007669"/>
    <property type="project" value="InterPro"/>
</dbReference>
<evidence type="ECO:0000256" key="6">
    <source>
        <dbReference type="ARBA" id="ARBA00023136"/>
    </source>
</evidence>
<dbReference type="AlphaFoldDB" id="A0A974NQS6"/>
<dbReference type="RefSeq" id="WP_040372250.1">
    <property type="nucleotide sequence ID" value="NZ_CP068053.1"/>
</dbReference>
<evidence type="ECO:0000256" key="7">
    <source>
        <dbReference type="SAM" id="Phobius"/>
    </source>
</evidence>
<sequence>MTNIIGIFRNSNYTKLFFATFTSQMGGTIGLTAFTFYLLDRFSNQPAYATVTELMFSLPTLAVFFLVGVFADRLDRRKIALYCDWICAGLSLIFLLLLTIDIMPLIFGLLFVRSAIRNFFFPAEAALVQGVLSSDDYTTAAGLNQMVSSLFMLFGSGMGVFCYWTFGIEGAIAIDMVCFIISGFLIKSTQFTEEIRLPNGRHTLKDLNLSLVIKDFSSGFLYLIRNKLLLTLISGFVLFGIVNGGFSVMQVFILKYKLEPLDYEKYAVILGIIFGLGVLIGSIIASVLAKKVELHHMLIIGLLISGTATIFGALVNSTFLYMCGLGIVALSLPLVNVSLGGWLPSIVDPKMMGRVQGCINPVMMFSQSLTLFLIAVFYPSFVTIEMLYLIVGSCLVLVGFFYMTILPKIINQEHAAKKKEVVVL</sequence>
<feature type="transmembrane region" description="Helical" evidence="7">
    <location>
        <begin position="296"/>
        <end position="313"/>
    </location>
</feature>
<dbReference type="GO" id="GO:0005886">
    <property type="term" value="C:plasma membrane"/>
    <property type="evidence" value="ECO:0007669"/>
    <property type="project" value="UniProtKB-SubCell"/>
</dbReference>
<reference evidence="8 9" key="1">
    <citation type="submission" date="2021-01" db="EMBL/GenBank/DDBJ databases">
        <title>FDA dAtabase for Regulatory Grade micrObial Sequences (FDA-ARGOS): Supporting development and validation of Infectious Disease Dx tests.</title>
        <authorList>
            <person name="Nelson B."/>
            <person name="Plummer A."/>
            <person name="Tallon L."/>
            <person name="Sadzewicz L."/>
            <person name="Zhao X."/>
            <person name="Boylan J."/>
            <person name="Ott S."/>
            <person name="Bowen H."/>
            <person name="Vavikolanu K."/>
            <person name="Mehta A."/>
            <person name="Aluvathingal J."/>
            <person name="Nadendla S."/>
            <person name="Myers T."/>
            <person name="Yan Y."/>
            <person name="Sichtig H."/>
        </authorList>
    </citation>
    <scope>NUCLEOTIDE SEQUENCE [LARGE SCALE GENOMIC DNA]</scope>
    <source>
        <strain evidence="8 9">FDAARGOS_1161</strain>
    </source>
</reference>
<keyword evidence="2" id="KW-0813">Transport</keyword>
<dbReference type="Proteomes" id="UP000595254">
    <property type="component" value="Chromosome"/>
</dbReference>
<feature type="transmembrane region" description="Helical" evidence="7">
    <location>
        <begin position="51"/>
        <end position="71"/>
    </location>
</feature>